<keyword evidence="1 4" id="KW-0378">Hydrolase</keyword>
<dbReference type="Proteomes" id="UP001175000">
    <property type="component" value="Unassembled WGS sequence"/>
</dbReference>
<feature type="compositionally biased region" description="Acidic residues" evidence="5">
    <location>
        <begin position="436"/>
        <end position="449"/>
    </location>
</feature>
<dbReference type="SUPFAM" id="SSF52540">
    <property type="entry name" value="P-loop containing nucleoside triphosphate hydrolases"/>
    <property type="match status" value="1"/>
</dbReference>
<dbReference type="CDD" id="cd07199">
    <property type="entry name" value="Pat17_PNPLA8_PNPLA9_like"/>
    <property type="match status" value="1"/>
</dbReference>
<feature type="short sequence motif" description="GXSXG" evidence="4">
    <location>
        <begin position="973"/>
        <end position="977"/>
    </location>
</feature>
<gene>
    <name evidence="7" type="ORF">B0T14DRAFT_526539</name>
</gene>
<evidence type="ECO:0000259" key="6">
    <source>
        <dbReference type="PROSITE" id="PS51635"/>
    </source>
</evidence>
<dbReference type="GO" id="GO:0016020">
    <property type="term" value="C:membrane"/>
    <property type="evidence" value="ECO:0007669"/>
    <property type="project" value="TreeGrafter"/>
</dbReference>
<organism evidence="7 8">
    <name type="scientific">Immersiella caudata</name>
    <dbReference type="NCBI Taxonomy" id="314043"/>
    <lineage>
        <taxon>Eukaryota</taxon>
        <taxon>Fungi</taxon>
        <taxon>Dikarya</taxon>
        <taxon>Ascomycota</taxon>
        <taxon>Pezizomycotina</taxon>
        <taxon>Sordariomycetes</taxon>
        <taxon>Sordariomycetidae</taxon>
        <taxon>Sordariales</taxon>
        <taxon>Lasiosphaeriaceae</taxon>
        <taxon>Immersiella</taxon>
    </lineage>
</organism>
<accession>A0AA39WDX0</accession>
<reference evidence="7" key="1">
    <citation type="submission" date="2023-06" db="EMBL/GenBank/DDBJ databases">
        <title>Genome-scale phylogeny and comparative genomics of the fungal order Sordariales.</title>
        <authorList>
            <consortium name="Lawrence Berkeley National Laboratory"/>
            <person name="Hensen N."/>
            <person name="Bonometti L."/>
            <person name="Westerberg I."/>
            <person name="Brannstrom I.O."/>
            <person name="Guillou S."/>
            <person name="Cros-Aarteil S."/>
            <person name="Calhoun S."/>
            <person name="Haridas S."/>
            <person name="Kuo A."/>
            <person name="Mondo S."/>
            <person name="Pangilinan J."/>
            <person name="Riley R."/>
            <person name="Labutti K."/>
            <person name="Andreopoulos B."/>
            <person name="Lipzen A."/>
            <person name="Chen C."/>
            <person name="Yanf M."/>
            <person name="Daum C."/>
            <person name="Ng V."/>
            <person name="Clum A."/>
            <person name="Steindorff A."/>
            <person name="Ohm R."/>
            <person name="Martin F."/>
            <person name="Silar P."/>
            <person name="Natvig D."/>
            <person name="Lalanne C."/>
            <person name="Gautier V."/>
            <person name="Ament-Velasquez S.L."/>
            <person name="Kruys A."/>
            <person name="Hutchinson M.I."/>
            <person name="Powell A.J."/>
            <person name="Barry K."/>
            <person name="Miller A.N."/>
            <person name="Grigoriev I.V."/>
            <person name="Debuchy R."/>
            <person name="Gladieux P."/>
            <person name="Thoren M.H."/>
            <person name="Johannesson H."/>
        </authorList>
    </citation>
    <scope>NUCLEOTIDE SEQUENCE</scope>
    <source>
        <strain evidence="7">CBS 606.72</strain>
    </source>
</reference>
<dbReference type="PANTHER" id="PTHR24185:SF1">
    <property type="entry name" value="CALCIUM-INDEPENDENT PHOSPHOLIPASE A2-GAMMA"/>
    <property type="match status" value="1"/>
</dbReference>
<evidence type="ECO:0000313" key="8">
    <source>
        <dbReference type="Proteomes" id="UP001175000"/>
    </source>
</evidence>
<feature type="region of interest" description="Disordered" evidence="5">
    <location>
        <begin position="69"/>
        <end position="141"/>
    </location>
</feature>
<feature type="short sequence motif" description="DGA/G" evidence="4">
    <location>
        <begin position="1137"/>
        <end position="1139"/>
    </location>
</feature>
<evidence type="ECO:0000256" key="3">
    <source>
        <dbReference type="ARBA" id="ARBA00023098"/>
    </source>
</evidence>
<keyword evidence="2 4" id="KW-0442">Lipid degradation</keyword>
<sequence>MMGPQTLVIFRHTSRTRTPCLDSNPPGTCPWSLARELIAMSLAPAASTQGGRSESFLARLREVAMDEYGSGNESEAIQSRHQGQGMVREPPGREFSIPTRISRNPAPELEIPRPTTTGQYDPGRPRTPAPPPKDFTIGWPEPDPKFINDKAYRLQIRRSCRECGGHDDSSNFLMCGGCGAYHLPAHRTCLRDSYEHRIPQPGSTVMMGPACEEVSFSEYVYSTWLLDSRHLVDSTTKLHLNDLQATWFGVPHDQKDSPPKLYVWPRVQSLVSEASDQPHDQYPSLVSFVGDTGSGKSTIIKAMIRMLAPNAPSRQYPVPVPGTSRDQFTSTSSDVHLYADPRTISTETPILMADCEGLFGTSTPVARRVISDEYTKQAPMRTGTNMTARTKRHMDTWVKSHMQLASITVSLAWARTSQQSPSASRRDARRNSSGDSDWDDVDEVSDEVSESSSNESDDPSALGYVQAASRDVITKNLYPRLLYAFSDVVCFVTSNTRASQDILWTLFDWSKDGHDRTFNQRVRPGLVIILNKNAPDYDDMLPSVSHTTNEFLRSVERSSKFTEYQQKWRSRRRRINTAADLIRCYYDDFRVISLPLHTRMPSTASRVAKQIKQLYHEIRTLSNHIQSRRKAHDLNMDLATFNLYFERSMKILARDYTSSLDFHPLSEDDSPLPTRFSEHIALILGKVSKLASSKYSRAPTGDRDMIKDMIPYLACCILCQIARQPEDDAQAQQERLVEEACRGLERYRNKFWRCEAMDPSGKSRCQNYWESHGKGHQFTRPSGTARDRDGRASNGADIDEESEATEVDFVAGNHECSYGTHVEVFCDLLWENLRRYGHPDRDVQWSLVLLAKKLNLGRLETQRTCLACLSNCPTNVLPCTPRQHAICEDCIRWHTAASQAPGCAITIESCPLGCDFTGSPFTIRIKPKEAQSRILVLDGGGIRGIIELVILTRLVEELGFPIPIQQLFDLVIGTSTGGIIALGIFEMGWTPQKASEEFRRLAERAFTKKLQYRIPVFKFVAQCFCTFKYKSTGIENALKSAFGNAFLFGRRKKGAAALRGDDVKVGVVSCIEGRNQPTLIANYNRNPLQGTKEADYLQREERQRNDFKIWQAGRATSAAQTYFKPYKHKPTSKVYVDGAIVRNNPVRVALEEDKRLWGVENRPDIVVSIGTGISVEESGCTRPSRRSKHESWSWVLRGRLKKMVDTGFDMIASTLDCQREWQDVVRSNPKLAGRCHRLDVGIFDDTLPELDDVNKMQQLENLSDEYFARDSPTGQKYFNRTYGSAYQHLRVVARQLLAALFYTSHRLEDHNETRSKRLAGYIHCRLTPTSPGALTLVRDVRFRLRECHRGPSTNVDRPNIRNISFTRTSEGRNFDHITLAAPVEFVISTGSWRRSIEASFPSSGDKGWATISGF</sequence>
<dbReference type="SUPFAM" id="SSF52151">
    <property type="entry name" value="FabD/lysophospholipase-like"/>
    <property type="match status" value="1"/>
</dbReference>
<feature type="region of interest" description="Disordered" evidence="5">
    <location>
        <begin position="418"/>
        <end position="462"/>
    </location>
</feature>
<keyword evidence="3 4" id="KW-0443">Lipid metabolism</keyword>
<feature type="domain" description="PNPLA" evidence="6">
    <location>
        <begin position="935"/>
        <end position="1150"/>
    </location>
</feature>
<dbReference type="EMBL" id="JAULSU010000006">
    <property type="protein sequence ID" value="KAK0613592.1"/>
    <property type="molecule type" value="Genomic_DNA"/>
</dbReference>
<evidence type="ECO:0000256" key="5">
    <source>
        <dbReference type="SAM" id="MobiDB-lite"/>
    </source>
</evidence>
<feature type="active site" description="Proton acceptor" evidence="4">
    <location>
        <position position="1137"/>
    </location>
</feature>
<keyword evidence="8" id="KW-1185">Reference proteome</keyword>
<dbReference type="GO" id="GO:0019369">
    <property type="term" value="P:arachidonate metabolic process"/>
    <property type="evidence" value="ECO:0007669"/>
    <property type="project" value="TreeGrafter"/>
</dbReference>
<proteinExistence type="predicted"/>
<dbReference type="Gene3D" id="3.40.1090.10">
    <property type="entry name" value="Cytosolic phospholipase A2 catalytic domain"/>
    <property type="match status" value="1"/>
</dbReference>
<dbReference type="InterPro" id="IPR016035">
    <property type="entry name" value="Acyl_Trfase/lysoPLipase"/>
</dbReference>
<dbReference type="PROSITE" id="PS51635">
    <property type="entry name" value="PNPLA"/>
    <property type="match status" value="1"/>
</dbReference>
<feature type="compositionally biased region" description="Polar residues" evidence="5">
    <location>
        <begin position="71"/>
        <end position="82"/>
    </location>
</feature>
<feature type="short sequence motif" description="GXGXXG" evidence="4">
    <location>
        <begin position="939"/>
        <end position="944"/>
    </location>
</feature>
<dbReference type="Pfam" id="PF01734">
    <property type="entry name" value="Patatin"/>
    <property type="match status" value="1"/>
</dbReference>
<dbReference type="PANTHER" id="PTHR24185">
    <property type="entry name" value="CALCIUM-INDEPENDENT PHOSPHOLIPASE A2-GAMMA"/>
    <property type="match status" value="1"/>
</dbReference>
<dbReference type="GO" id="GO:0046486">
    <property type="term" value="P:glycerolipid metabolic process"/>
    <property type="evidence" value="ECO:0007669"/>
    <property type="project" value="UniProtKB-ARBA"/>
</dbReference>
<name>A0AA39WDX0_9PEZI</name>
<feature type="active site" description="Nucleophile" evidence="4">
    <location>
        <position position="975"/>
    </location>
</feature>
<dbReference type="InterPro" id="IPR002641">
    <property type="entry name" value="PNPLA_dom"/>
</dbReference>
<evidence type="ECO:0000313" key="7">
    <source>
        <dbReference type="EMBL" id="KAK0613592.1"/>
    </source>
</evidence>
<evidence type="ECO:0000256" key="1">
    <source>
        <dbReference type="ARBA" id="ARBA00022801"/>
    </source>
</evidence>
<comment type="caution">
    <text evidence="7">The sequence shown here is derived from an EMBL/GenBank/DDBJ whole genome shotgun (WGS) entry which is preliminary data.</text>
</comment>
<protein>
    <recommendedName>
        <fullName evidence="6">PNPLA domain-containing protein</fullName>
    </recommendedName>
</protein>
<dbReference type="GO" id="GO:0016042">
    <property type="term" value="P:lipid catabolic process"/>
    <property type="evidence" value="ECO:0007669"/>
    <property type="project" value="UniProtKB-UniRule"/>
</dbReference>
<evidence type="ECO:0000256" key="4">
    <source>
        <dbReference type="PROSITE-ProRule" id="PRU01161"/>
    </source>
</evidence>
<evidence type="ECO:0000256" key="2">
    <source>
        <dbReference type="ARBA" id="ARBA00022963"/>
    </source>
</evidence>
<dbReference type="GO" id="GO:0047499">
    <property type="term" value="F:calcium-independent phospholipase A2 activity"/>
    <property type="evidence" value="ECO:0007669"/>
    <property type="project" value="TreeGrafter"/>
</dbReference>
<dbReference type="InterPro" id="IPR027417">
    <property type="entry name" value="P-loop_NTPase"/>
</dbReference>
<feature type="region of interest" description="Disordered" evidence="5">
    <location>
        <begin position="773"/>
        <end position="799"/>
    </location>
</feature>